<dbReference type="SUPFAM" id="SSF81338">
    <property type="entry name" value="Aquaporin-like"/>
    <property type="match status" value="1"/>
</dbReference>
<keyword evidence="9" id="KW-1185">Reference proteome</keyword>
<dbReference type="EMBL" id="AYRZ02000012">
    <property type="protein sequence ID" value="PHT66333.1"/>
    <property type="molecule type" value="Genomic_DNA"/>
</dbReference>
<sequence>MFVGLASMVVNKNMGILRIAALWGLDTLVMIYNVGHISSTHLNSVVNIAFASCASIYISTSSGSNCSNCHREIDVQGRAISDSRNNSSWLRFSSELMKANPTKNQQPHRIQTENNKIHTKGSL</sequence>
<evidence type="ECO:0000256" key="3">
    <source>
        <dbReference type="ARBA" id="ARBA00022692"/>
    </source>
</evidence>
<feature type="compositionally biased region" description="Polar residues" evidence="6">
    <location>
        <begin position="101"/>
        <end position="114"/>
    </location>
</feature>
<comment type="caution">
    <text evidence="8">The sequence shown here is derived from an EMBL/GenBank/DDBJ whole genome shotgun (WGS) entry which is preliminary data.</text>
</comment>
<feature type="region of interest" description="Disordered" evidence="6">
    <location>
        <begin position="100"/>
        <end position="123"/>
    </location>
</feature>
<proteinExistence type="predicted"/>
<accession>A0A2G2Y9A7</accession>
<dbReference type="Gramene" id="PHT66333">
    <property type="protein sequence ID" value="PHT66333"/>
    <property type="gene ID" value="T459_30758"/>
</dbReference>
<evidence type="ECO:0000256" key="4">
    <source>
        <dbReference type="ARBA" id="ARBA00022989"/>
    </source>
</evidence>
<comment type="subcellular location">
    <subcellularLocation>
        <location evidence="1">Membrane</location>
        <topology evidence="1">Multi-pass membrane protein</topology>
    </subcellularLocation>
</comment>
<dbReference type="Gene3D" id="1.20.1080.10">
    <property type="entry name" value="Glycerol uptake facilitator protein"/>
    <property type="match status" value="1"/>
</dbReference>
<evidence type="ECO:0000256" key="6">
    <source>
        <dbReference type="SAM" id="MobiDB-lite"/>
    </source>
</evidence>
<keyword evidence="4 7" id="KW-1133">Transmembrane helix</keyword>
<evidence type="ECO:0000313" key="8">
    <source>
        <dbReference type="EMBL" id="PHT66333.1"/>
    </source>
</evidence>
<keyword evidence="2" id="KW-0813">Transport</keyword>
<name>A0A2G2Y9A7_CAPAN</name>
<evidence type="ECO:0000256" key="1">
    <source>
        <dbReference type="ARBA" id="ARBA00004141"/>
    </source>
</evidence>
<dbReference type="AlphaFoldDB" id="A0A2G2Y9A7"/>
<dbReference type="GO" id="GO:0016020">
    <property type="term" value="C:membrane"/>
    <property type="evidence" value="ECO:0007669"/>
    <property type="project" value="UniProtKB-SubCell"/>
</dbReference>
<evidence type="ECO:0000256" key="7">
    <source>
        <dbReference type="SAM" id="Phobius"/>
    </source>
</evidence>
<evidence type="ECO:0000256" key="5">
    <source>
        <dbReference type="ARBA" id="ARBA00023136"/>
    </source>
</evidence>
<evidence type="ECO:0000313" key="9">
    <source>
        <dbReference type="Proteomes" id="UP000222542"/>
    </source>
</evidence>
<reference evidence="8 9" key="1">
    <citation type="journal article" date="2014" name="Nat. Genet.">
        <title>Genome sequence of the hot pepper provides insights into the evolution of pungency in Capsicum species.</title>
        <authorList>
            <person name="Kim S."/>
            <person name="Park M."/>
            <person name="Yeom S.I."/>
            <person name="Kim Y.M."/>
            <person name="Lee J.M."/>
            <person name="Lee H.A."/>
            <person name="Seo E."/>
            <person name="Choi J."/>
            <person name="Cheong K."/>
            <person name="Kim K.T."/>
            <person name="Jung K."/>
            <person name="Lee G.W."/>
            <person name="Oh S.K."/>
            <person name="Bae C."/>
            <person name="Kim S.B."/>
            <person name="Lee H.Y."/>
            <person name="Kim S.Y."/>
            <person name="Kim M.S."/>
            <person name="Kang B.C."/>
            <person name="Jo Y.D."/>
            <person name="Yang H.B."/>
            <person name="Jeong H.J."/>
            <person name="Kang W.H."/>
            <person name="Kwon J.K."/>
            <person name="Shin C."/>
            <person name="Lim J.Y."/>
            <person name="Park J.H."/>
            <person name="Huh J.H."/>
            <person name="Kim J.S."/>
            <person name="Kim B.D."/>
            <person name="Cohen O."/>
            <person name="Paran I."/>
            <person name="Suh M.C."/>
            <person name="Lee S.B."/>
            <person name="Kim Y.K."/>
            <person name="Shin Y."/>
            <person name="Noh S.J."/>
            <person name="Park J."/>
            <person name="Seo Y.S."/>
            <person name="Kwon S.Y."/>
            <person name="Kim H.A."/>
            <person name="Park J.M."/>
            <person name="Kim H.J."/>
            <person name="Choi S.B."/>
            <person name="Bosland P.W."/>
            <person name="Reeves G."/>
            <person name="Jo S.H."/>
            <person name="Lee B.W."/>
            <person name="Cho H.T."/>
            <person name="Choi H.S."/>
            <person name="Lee M.S."/>
            <person name="Yu Y."/>
            <person name="Do Choi Y."/>
            <person name="Park B.S."/>
            <person name="van Deynze A."/>
            <person name="Ashrafi H."/>
            <person name="Hill T."/>
            <person name="Kim W.T."/>
            <person name="Pai H.S."/>
            <person name="Ahn H.K."/>
            <person name="Yeam I."/>
            <person name="Giovannoni J.J."/>
            <person name="Rose J.K."/>
            <person name="Sorensen I."/>
            <person name="Lee S.J."/>
            <person name="Kim R.W."/>
            <person name="Choi I.Y."/>
            <person name="Choi B.S."/>
            <person name="Lim J.S."/>
            <person name="Lee Y.H."/>
            <person name="Choi D."/>
        </authorList>
    </citation>
    <scope>NUCLEOTIDE SEQUENCE [LARGE SCALE GENOMIC DNA]</scope>
    <source>
        <strain evidence="9">cv. CM334</strain>
    </source>
</reference>
<dbReference type="Proteomes" id="UP000222542">
    <property type="component" value="Unassembled WGS sequence"/>
</dbReference>
<dbReference type="PANTHER" id="PTHR45724:SF13">
    <property type="entry name" value="AQUAPORIN NIP1-1-RELATED"/>
    <property type="match status" value="1"/>
</dbReference>
<feature type="transmembrane region" description="Helical" evidence="7">
    <location>
        <begin position="15"/>
        <end position="34"/>
    </location>
</feature>
<dbReference type="PANTHER" id="PTHR45724">
    <property type="entry name" value="AQUAPORIN NIP2-1"/>
    <property type="match status" value="1"/>
</dbReference>
<keyword evidence="5 7" id="KW-0472">Membrane</keyword>
<reference evidence="8 9" key="2">
    <citation type="journal article" date="2017" name="Genome Biol.">
        <title>New reference genome sequences of hot pepper reveal the massive evolution of plant disease-resistance genes by retroduplication.</title>
        <authorList>
            <person name="Kim S."/>
            <person name="Park J."/>
            <person name="Yeom S.I."/>
            <person name="Kim Y.M."/>
            <person name="Seo E."/>
            <person name="Kim K.T."/>
            <person name="Kim M.S."/>
            <person name="Lee J.M."/>
            <person name="Cheong K."/>
            <person name="Shin H.S."/>
            <person name="Kim S.B."/>
            <person name="Han K."/>
            <person name="Lee J."/>
            <person name="Park M."/>
            <person name="Lee H.A."/>
            <person name="Lee H.Y."/>
            <person name="Lee Y."/>
            <person name="Oh S."/>
            <person name="Lee J.H."/>
            <person name="Choi E."/>
            <person name="Choi E."/>
            <person name="Lee S.E."/>
            <person name="Jeon J."/>
            <person name="Kim H."/>
            <person name="Choi G."/>
            <person name="Song H."/>
            <person name="Lee J."/>
            <person name="Lee S.C."/>
            <person name="Kwon J.K."/>
            <person name="Lee H.Y."/>
            <person name="Koo N."/>
            <person name="Hong Y."/>
            <person name="Kim R.W."/>
            <person name="Kang W.H."/>
            <person name="Huh J.H."/>
            <person name="Kang B.C."/>
            <person name="Yang T.J."/>
            <person name="Lee Y.H."/>
            <person name="Bennetzen J.L."/>
            <person name="Choi D."/>
        </authorList>
    </citation>
    <scope>NUCLEOTIDE SEQUENCE [LARGE SCALE GENOMIC DNA]</scope>
    <source>
        <strain evidence="9">cv. CM334</strain>
    </source>
</reference>
<evidence type="ECO:0000256" key="2">
    <source>
        <dbReference type="ARBA" id="ARBA00022448"/>
    </source>
</evidence>
<protein>
    <submittedName>
        <fullName evidence="8">Uncharacterized protein</fullName>
    </submittedName>
</protein>
<dbReference type="STRING" id="4072.A0A2G2Y9A7"/>
<organism evidence="8 9">
    <name type="scientific">Capsicum annuum</name>
    <name type="common">Capsicum pepper</name>
    <dbReference type="NCBI Taxonomy" id="4072"/>
    <lineage>
        <taxon>Eukaryota</taxon>
        <taxon>Viridiplantae</taxon>
        <taxon>Streptophyta</taxon>
        <taxon>Embryophyta</taxon>
        <taxon>Tracheophyta</taxon>
        <taxon>Spermatophyta</taxon>
        <taxon>Magnoliopsida</taxon>
        <taxon>eudicotyledons</taxon>
        <taxon>Gunneridae</taxon>
        <taxon>Pentapetalae</taxon>
        <taxon>asterids</taxon>
        <taxon>lamiids</taxon>
        <taxon>Solanales</taxon>
        <taxon>Solanaceae</taxon>
        <taxon>Solanoideae</taxon>
        <taxon>Capsiceae</taxon>
        <taxon>Capsicum</taxon>
    </lineage>
</organism>
<gene>
    <name evidence="8" type="ORF">T459_30758</name>
</gene>
<dbReference type="InterPro" id="IPR023271">
    <property type="entry name" value="Aquaporin-like"/>
</dbReference>
<keyword evidence="3 7" id="KW-0812">Transmembrane</keyword>
<dbReference type="InterPro" id="IPR034294">
    <property type="entry name" value="Aquaporin_transptr"/>
</dbReference>